<dbReference type="InterPro" id="IPR006448">
    <property type="entry name" value="Phage_term_ssu_P27"/>
</dbReference>
<dbReference type="EMBL" id="JBHRSM010000016">
    <property type="protein sequence ID" value="MFC3086283.1"/>
    <property type="molecule type" value="Genomic_DNA"/>
</dbReference>
<feature type="region of interest" description="Disordered" evidence="1">
    <location>
        <begin position="160"/>
        <end position="198"/>
    </location>
</feature>
<dbReference type="Proteomes" id="UP001595445">
    <property type="component" value="Unassembled WGS sequence"/>
</dbReference>
<feature type="region of interest" description="Disordered" evidence="1">
    <location>
        <begin position="1"/>
        <end position="35"/>
    </location>
</feature>
<proteinExistence type="predicted"/>
<reference evidence="3" key="1">
    <citation type="journal article" date="2019" name="Int. J. Syst. Evol. Microbiol.">
        <title>The Global Catalogue of Microorganisms (GCM) 10K type strain sequencing project: providing services to taxonomists for standard genome sequencing and annotation.</title>
        <authorList>
            <consortium name="The Broad Institute Genomics Platform"/>
            <consortium name="The Broad Institute Genome Sequencing Center for Infectious Disease"/>
            <person name="Wu L."/>
            <person name="Ma J."/>
        </authorList>
    </citation>
    <scope>NUCLEOTIDE SEQUENCE [LARGE SCALE GENOMIC DNA]</scope>
    <source>
        <strain evidence="3">KCTC 62102</strain>
    </source>
</reference>
<evidence type="ECO:0000256" key="1">
    <source>
        <dbReference type="SAM" id="MobiDB-lite"/>
    </source>
</evidence>
<dbReference type="Pfam" id="PF05119">
    <property type="entry name" value="Terminase_4"/>
    <property type="match status" value="1"/>
</dbReference>
<keyword evidence="3" id="KW-1185">Reference proteome</keyword>
<evidence type="ECO:0000313" key="3">
    <source>
        <dbReference type="Proteomes" id="UP001595445"/>
    </source>
</evidence>
<organism evidence="2 3">
    <name type="scientific">Tabrizicola soli</name>
    <dbReference type="NCBI Taxonomy" id="2185115"/>
    <lineage>
        <taxon>Bacteria</taxon>
        <taxon>Pseudomonadati</taxon>
        <taxon>Pseudomonadota</taxon>
        <taxon>Alphaproteobacteria</taxon>
        <taxon>Rhodobacterales</taxon>
        <taxon>Paracoccaceae</taxon>
        <taxon>Tabrizicola</taxon>
    </lineage>
</organism>
<accession>A0ABV7DT60</accession>
<name>A0ABV7DT60_9RHOB</name>
<gene>
    <name evidence="2" type="ORF">ACFOD6_09520</name>
</gene>
<dbReference type="RefSeq" id="WP_197646789.1">
    <property type="nucleotide sequence ID" value="NZ_JAEACP010000020.1"/>
</dbReference>
<evidence type="ECO:0000313" key="2">
    <source>
        <dbReference type="EMBL" id="MFC3086283.1"/>
    </source>
</evidence>
<sequence length="198" mass="22193">MSGPPRKPTAWRRMEGNRGKKAWNRAEPIPPEGIPDCPNHLSEEARAEWHRLVDTLVGMGVISIVDRAVLAAYCQAYGRWVEAEEKLKETPVLFKTPSGYVQQSPWLNIANRQMELMGRYMAEIGLTPASRSPIAVANPTNEPEPVDKIEFVIVYEDANGNRKERPLHDPTPIDALEHSPRSAGSVNSYEPRAISEEQ</sequence>
<comment type="caution">
    <text evidence="2">The sequence shown here is derived from an EMBL/GenBank/DDBJ whole genome shotgun (WGS) entry which is preliminary data.</text>
</comment>
<protein>
    <submittedName>
        <fullName evidence="2">Phage terminase small subunit P27 family</fullName>
    </submittedName>
</protein>
<dbReference type="NCBIfam" id="TIGR01558">
    <property type="entry name" value="sm_term_P27"/>
    <property type="match status" value="1"/>
</dbReference>